<protein>
    <submittedName>
        <fullName evidence="2">Uncharacterized protein</fullName>
    </submittedName>
</protein>
<feature type="compositionally biased region" description="Gly residues" evidence="1">
    <location>
        <begin position="19"/>
        <end position="40"/>
    </location>
</feature>
<reference evidence="2" key="1">
    <citation type="journal article" date="2021" name="Proc. Natl. Acad. Sci. U.S.A.">
        <title>Three genomes in the algal genus Volvox reveal the fate of a haploid sex-determining region after a transition to homothallism.</title>
        <authorList>
            <person name="Yamamoto K."/>
            <person name="Hamaji T."/>
            <person name="Kawai-Toyooka H."/>
            <person name="Matsuzaki R."/>
            <person name="Takahashi F."/>
            <person name="Nishimura Y."/>
            <person name="Kawachi M."/>
            <person name="Noguchi H."/>
            <person name="Minakuchi Y."/>
            <person name="Umen J.G."/>
            <person name="Toyoda A."/>
            <person name="Nozaki H."/>
        </authorList>
    </citation>
    <scope>NUCLEOTIDE SEQUENCE</scope>
    <source>
        <strain evidence="2">NIES-3786</strain>
    </source>
</reference>
<dbReference type="EMBL" id="BNCP01000030">
    <property type="protein sequence ID" value="GIL84807.1"/>
    <property type="molecule type" value="Genomic_DNA"/>
</dbReference>
<organism evidence="2 3">
    <name type="scientific">Volvox reticuliferus</name>
    <dbReference type="NCBI Taxonomy" id="1737510"/>
    <lineage>
        <taxon>Eukaryota</taxon>
        <taxon>Viridiplantae</taxon>
        <taxon>Chlorophyta</taxon>
        <taxon>core chlorophytes</taxon>
        <taxon>Chlorophyceae</taxon>
        <taxon>CS clade</taxon>
        <taxon>Chlamydomonadales</taxon>
        <taxon>Volvocaceae</taxon>
        <taxon>Volvox</taxon>
    </lineage>
</organism>
<dbReference type="AlphaFoldDB" id="A0A8J4CLK8"/>
<comment type="caution">
    <text evidence="2">The sequence shown here is derived from an EMBL/GenBank/DDBJ whole genome shotgun (WGS) entry which is preliminary data.</text>
</comment>
<evidence type="ECO:0000256" key="1">
    <source>
        <dbReference type="SAM" id="MobiDB-lite"/>
    </source>
</evidence>
<name>A0A8J4CLK8_9CHLO</name>
<accession>A0A8J4CLK8</accession>
<proteinExistence type="predicted"/>
<dbReference type="Proteomes" id="UP000747110">
    <property type="component" value="Unassembled WGS sequence"/>
</dbReference>
<evidence type="ECO:0000313" key="2">
    <source>
        <dbReference type="EMBL" id="GIL84807.1"/>
    </source>
</evidence>
<feature type="non-terminal residue" evidence="2">
    <location>
        <position position="1"/>
    </location>
</feature>
<feature type="region of interest" description="Disordered" evidence="1">
    <location>
        <begin position="1"/>
        <end position="79"/>
    </location>
</feature>
<keyword evidence="3" id="KW-1185">Reference proteome</keyword>
<feature type="non-terminal residue" evidence="2">
    <location>
        <position position="130"/>
    </location>
</feature>
<feature type="compositionally biased region" description="Basic and acidic residues" evidence="1">
    <location>
        <begin position="52"/>
        <end position="62"/>
    </location>
</feature>
<sequence>RRSAPEPRTPTQEEVHDTPGGGGGGGGGCGRGDGGGGGDVGSAARRPLVDSSDLKSPPDSDSSHASLNRKRPVLSPPKFSFPAIAAVGNARPESPDIVDAVEALFPAAALSPEEATAARRRVIAARREVE</sequence>
<gene>
    <name evidence="2" type="ORF">Vretifemale_13198</name>
</gene>
<evidence type="ECO:0000313" key="3">
    <source>
        <dbReference type="Proteomes" id="UP000747110"/>
    </source>
</evidence>